<dbReference type="PANTHER" id="PTHR30329">
    <property type="entry name" value="STATOR ELEMENT OF FLAGELLAR MOTOR COMPLEX"/>
    <property type="match status" value="1"/>
</dbReference>
<comment type="caution">
    <text evidence="6">The sequence shown here is derived from an EMBL/GenBank/DDBJ whole genome shotgun (WGS) entry which is preliminary data.</text>
</comment>
<evidence type="ECO:0000313" key="6">
    <source>
        <dbReference type="EMBL" id="MVT11291.1"/>
    </source>
</evidence>
<dbReference type="Gene3D" id="3.30.1330.60">
    <property type="entry name" value="OmpA-like domain"/>
    <property type="match status" value="1"/>
</dbReference>
<accession>A0A7K1UA91</accession>
<dbReference type="GO" id="GO:0009279">
    <property type="term" value="C:cell outer membrane"/>
    <property type="evidence" value="ECO:0007669"/>
    <property type="project" value="UniProtKB-SubCell"/>
</dbReference>
<dbReference type="Proteomes" id="UP000461730">
    <property type="component" value="Unassembled WGS sequence"/>
</dbReference>
<proteinExistence type="predicted"/>
<sequence>MKAILLILLIPIFVCWSGLARAQQTGLTGITYQAVARDAKGSVYALKPIQIRFSILAGSPTGTAVYVERQSKQTTLLGLFSATIGQGTPEVGSFNTIPWSNGNQYLKVEIEANADGNFMQAGVMPFMAVPYALYAANGGSGNGSGGTVALSWLGTMATPPTDAKPSQAYYNSTDKRSYIMDSTSSWQILAQDGTSITWLGEFATDPSGAAVNQAYYNITDKKAYIYDGSTWQVLSEDGKDGSSITWLGEFATAPTDPLVNQAYHNIPDRKSYIWDGTAWQVLNLDGVSISWLGTFATAPASPTLNQAYYNSTDRKSYIWDGTAWQPFAQDGTGWNLSTLDYLKDGKLAMTTTANGDTLKSANRSWLTNGNSGIDAQTDFIGTLDTAALVIKTNGNGAQNERIRFTKGVPVLVNGTADTTTAQGLGVFTVFSGDAMLSLNKDASYKNAINGYSNGGGNAIFGRNYSNGAGVKGVSSAGPGIWGYSNTRIAMLAVKGEHTASNGGIGVFGTSYSPPSSTGGFSSGVYGWAQNTQGIGVIGMGNNINYQTFLYAPLSTGAGVVGNGNFYGVVGVGVLANMSGAAFSTGGTGVAGGARGLLPVVPSEGAGVSGAGFKIGTAGYAITTTGTDMGRWGGYFAYGSSASTPVVWTKLAGMDSAGVVSGIISSGPKNTLIKDAEGNNRLLYCTEAPEVLFQDFGTGELVDGTAHIALEQLLTHTILVDAKHPLKVFIQLEGECNGVYVTNKSAKGFDVKELQGGKSNVSFTWQIVASRADETLADGSQIVYTDKRFPKVSGPIASINENDPDARKNITAAPAALKKAELKKEESAVVNTAFANLQFATAKAEIAASSLSSLDKMASLLKAHPGWHLKLSGHTDNEGSEAFNQTLSEKRSEAVKQYLVEKGVPAEKITTIGYGQTKPIATNNSKAAKEKNRRVEMEILTEE</sequence>
<feature type="domain" description="OmpA-like" evidence="5">
    <location>
        <begin position="825"/>
        <end position="942"/>
    </location>
</feature>
<dbReference type="InterPro" id="IPR050330">
    <property type="entry name" value="Bact_OuterMem_StrucFunc"/>
</dbReference>
<protein>
    <submittedName>
        <fullName evidence="6">OmpA family protein</fullName>
    </submittedName>
</protein>
<evidence type="ECO:0000256" key="1">
    <source>
        <dbReference type="ARBA" id="ARBA00004442"/>
    </source>
</evidence>
<keyword evidence="7" id="KW-1185">Reference proteome</keyword>
<dbReference type="CDD" id="cd07185">
    <property type="entry name" value="OmpA_C-like"/>
    <property type="match status" value="1"/>
</dbReference>
<dbReference type="PANTHER" id="PTHR30329:SF21">
    <property type="entry name" value="LIPOPROTEIN YIAD-RELATED"/>
    <property type="match status" value="1"/>
</dbReference>
<dbReference type="Pfam" id="PF00691">
    <property type="entry name" value="OmpA"/>
    <property type="match status" value="1"/>
</dbReference>
<dbReference type="AlphaFoldDB" id="A0A7K1UA91"/>
<dbReference type="InterPro" id="IPR006664">
    <property type="entry name" value="OMP_bac"/>
</dbReference>
<dbReference type="PRINTS" id="PR01023">
    <property type="entry name" value="NAFLGMOTY"/>
</dbReference>
<dbReference type="EMBL" id="WRXN01000012">
    <property type="protein sequence ID" value="MVT11291.1"/>
    <property type="molecule type" value="Genomic_DNA"/>
</dbReference>
<dbReference type="RefSeq" id="WP_157308716.1">
    <property type="nucleotide sequence ID" value="NZ_WRXN01000012.1"/>
</dbReference>
<organism evidence="6 7">
    <name type="scientific">Chitinophaga tropicalis</name>
    <dbReference type="NCBI Taxonomy" id="2683588"/>
    <lineage>
        <taxon>Bacteria</taxon>
        <taxon>Pseudomonadati</taxon>
        <taxon>Bacteroidota</taxon>
        <taxon>Chitinophagia</taxon>
        <taxon>Chitinophagales</taxon>
        <taxon>Chitinophagaceae</taxon>
        <taxon>Chitinophaga</taxon>
    </lineage>
</organism>
<dbReference type="InterPro" id="IPR006665">
    <property type="entry name" value="OmpA-like"/>
</dbReference>
<evidence type="ECO:0000256" key="4">
    <source>
        <dbReference type="PROSITE-ProRule" id="PRU00473"/>
    </source>
</evidence>
<dbReference type="InterPro" id="IPR036737">
    <property type="entry name" value="OmpA-like_sf"/>
</dbReference>
<gene>
    <name evidence="6" type="ORF">GO493_23685</name>
</gene>
<evidence type="ECO:0000313" key="7">
    <source>
        <dbReference type="Proteomes" id="UP000461730"/>
    </source>
</evidence>
<name>A0A7K1UA91_9BACT</name>
<keyword evidence="3" id="KW-0998">Cell outer membrane</keyword>
<dbReference type="SUPFAM" id="SSF103088">
    <property type="entry name" value="OmpA-like"/>
    <property type="match status" value="1"/>
</dbReference>
<reference evidence="6 7" key="1">
    <citation type="submission" date="2019-12" db="EMBL/GenBank/DDBJ databases">
        <title>Chitinophaga sp. strain ysch24 (GDMCC 1.1355), whole genome shotgun sequence.</title>
        <authorList>
            <person name="Zhang X."/>
        </authorList>
    </citation>
    <scope>NUCLEOTIDE SEQUENCE [LARGE SCALE GENOMIC DNA]</scope>
    <source>
        <strain evidence="7">ysch24</strain>
    </source>
</reference>
<evidence type="ECO:0000259" key="5">
    <source>
        <dbReference type="PROSITE" id="PS51123"/>
    </source>
</evidence>
<comment type="subcellular location">
    <subcellularLocation>
        <location evidence="1">Cell outer membrane</location>
    </subcellularLocation>
</comment>
<dbReference type="PRINTS" id="PR01021">
    <property type="entry name" value="OMPADOMAIN"/>
</dbReference>
<evidence type="ECO:0000256" key="3">
    <source>
        <dbReference type="ARBA" id="ARBA00023237"/>
    </source>
</evidence>
<evidence type="ECO:0000256" key="2">
    <source>
        <dbReference type="ARBA" id="ARBA00023136"/>
    </source>
</evidence>
<dbReference type="PROSITE" id="PS51123">
    <property type="entry name" value="OMPA_2"/>
    <property type="match status" value="1"/>
</dbReference>
<keyword evidence="2 4" id="KW-0472">Membrane</keyword>